<proteinExistence type="predicted"/>
<sequence length="416" mass="46376">MKRNQNLCIIAALFITVLAISATKFPYRGEAAVSQETAGQKNLAAILSSDADNVCAGVVMDAKTGEILDQYGDIDDPFEPGATFKPFVTAIMLEKGNLSLTDTIEGGTYTSVNGTTIKNYSDQSGEKSFYDLYVALNEPFLVRAWESRRDPIDFSKEIASYGFDEKNKYQPEFLLGRGFTTSVREIAQGYYILAGNSGTENKVISKANSNLMKELLHETYLNYPYMDAGLMEVQNVGEAAGMYDSSFSVENEIVHETKTFAGFAPYDDPEVIFVVTMKGESKIGEEVNGRVPLACAATAVFEQYLPERSFKEITDLKQMEYLEARSDYMLYFSRPTCAACKRAEPLVRNTANDLKKDVYYLNVDRFDDEALEQILSQYGVDAVPCAVKVTDGKISDKRVFMENGNMKEDVDRFLKA</sequence>
<evidence type="ECO:0000313" key="5">
    <source>
        <dbReference type="Proteomes" id="UP000183975"/>
    </source>
</evidence>
<dbReference type="Proteomes" id="UP000183975">
    <property type="component" value="Unassembled WGS sequence"/>
</dbReference>
<dbReference type="Gene3D" id="3.40.710.10">
    <property type="entry name" value="DD-peptidase/beta-lactamase superfamily"/>
    <property type="match status" value="1"/>
</dbReference>
<organism evidence="4 5">
    <name type="scientific">Anaerotignum lactatifermentans DSM 14214</name>
    <dbReference type="NCBI Taxonomy" id="1121323"/>
    <lineage>
        <taxon>Bacteria</taxon>
        <taxon>Bacillati</taxon>
        <taxon>Bacillota</taxon>
        <taxon>Clostridia</taxon>
        <taxon>Lachnospirales</taxon>
        <taxon>Anaerotignaceae</taxon>
        <taxon>Anaerotignum</taxon>
    </lineage>
</organism>
<accession>A0A1M6U3W9</accession>
<protein>
    <submittedName>
        <fullName evidence="4">Thioredoxin</fullName>
    </submittedName>
</protein>
<comment type="subcellular location">
    <subcellularLocation>
        <location evidence="1">Membrane</location>
    </subcellularLocation>
</comment>
<dbReference type="InterPro" id="IPR036249">
    <property type="entry name" value="Thioredoxin-like_sf"/>
</dbReference>
<dbReference type="EMBL" id="FRAH01000036">
    <property type="protein sequence ID" value="SHK63758.1"/>
    <property type="molecule type" value="Genomic_DNA"/>
</dbReference>
<dbReference type="Pfam" id="PF00905">
    <property type="entry name" value="Transpeptidase"/>
    <property type="match status" value="1"/>
</dbReference>
<dbReference type="RefSeq" id="WP_072851507.1">
    <property type="nucleotide sequence ID" value="NZ_FRAH01000036.1"/>
</dbReference>
<dbReference type="CDD" id="cd02947">
    <property type="entry name" value="TRX_family"/>
    <property type="match status" value="1"/>
</dbReference>
<dbReference type="InterPro" id="IPR001460">
    <property type="entry name" value="PCN-bd_Tpept"/>
</dbReference>
<evidence type="ECO:0000313" key="4">
    <source>
        <dbReference type="EMBL" id="SHK63758.1"/>
    </source>
</evidence>
<dbReference type="InterPro" id="IPR012338">
    <property type="entry name" value="Beta-lactam/transpept-like"/>
</dbReference>
<reference evidence="4 5" key="1">
    <citation type="submission" date="2016-11" db="EMBL/GenBank/DDBJ databases">
        <authorList>
            <person name="Jaros S."/>
            <person name="Januszkiewicz K."/>
            <person name="Wedrychowicz H."/>
        </authorList>
    </citation>
    <scope>NUCLEOTIDE SEQUENCE [LARGE SCALE GENOMIC DNA]</scope>
    <source>
        <strain evidence="4 5">DSM 14214</strain>
    </source>
</reference>
<evidence type="ECO:0000259" key="3">
    <source>
        <dbReference type="PROSITE" id="PS51352"/>
    </source>
</evidence>
<dbReference type="GO" id="GO:0071555">
    <property type="term" value="P:cell wall organization"/>
    <property type="evidence" value="ECO:0007669"/>
    <property type="project" value="TreeGrafter"/>
</dbReference>
<dbReference type="InterPro" id="IPR013766">
    <property type="entry name" value="Thioredoxin_domain"/>
</dbReference>
<dbReference type="PROSITE" id="PS51352">
    <property type="entry name" value="THIOREDOXIN_2"/>
    <property type="match status" value="1"/>
</dbReference>
<evidence type="ECO:0000256" key="1">
    <source>
        <dbReference type="ARBA" id="ARBA00004370"/>
    </source>
</evidence>
<dbReference type="AlphaFoldDB" id="A0A1M6U3W9"/>
<dbReference type="SUPFAM" id="SSF52833">
    <property type="entry name" value="Thioredoxin-like"/>
    <property type="match status" value="1"/>
</dbReference>
<gene>
    <name evidence="4" type="ORF">SAMN02745138_02077</name>
</gene>
<dbReference type="PANTHER" id="PTHR30627:SF1">
    <property type="entry name" value="PEPTIDOGLYCAN D,D-TRANSPEPTIDASE FTSI"/>
    <property type="match status" value="1"/>
</dbReference>
<dbReference type="OrthoDB" id="9757901at2"/>
<dbReference type="Pfam" id="PF20207">
    <property type="entry name" value="DUF6568"/>
    <property type="match status" value="1"/>
</dbReference>
<dbReference type="InterPro" id="IPR050515">
    <property type="entry name" value="Beta-lactam/transpept"/>
</dbReference>
<dbReference type="GO" id="GO:0005886">
    <property type="term" value="C:plasma membrane"/>
    <property type="evidence" value="ECO:0007669"/>
    <property type="project" value="TreeGrafter"/>
</dbReference>
<dbReference type="GO" id="GO:0008658">
    <property type="term" value="F:penicillin binding"/>
    <property type="evidence" value="ECO:0007669"/>
    <property type="project" value="InterPro"/>
</dbReference>
<keyword evidence="5" id="KW-1185">Reference proteome</keyword>
<dbReference type="SUPFAM" id="SSF56601">
    <property type="entry name" value="beta-lactamase/transpeptidase-like"/>
    <property type="match status" value="1"/>
</dbReference>
<feature type="domain" description="Thioredoxin" evidence="3">
    <location>
        <begin position="299"/>
        <end position="416"/>
    </location>
</feature>
<keyword evidence="2" id="KW-0472">Membrane</keyword>
<dbReference type="InterPro" id="IPR046698">
    <property type="entry name" value="PedC-like"/>
</dbReference>
<evidence type="ECO:0000256" key="2">
    <source>
        <dbReference type="ARBA" id="ARBA00023136"/>
    </source>
</evidence>
<dbReference type="PANTHER" id="PTHR30627">
    <property type="entry name" value="PEPTIDOGLYCAN D,D-TRANSPEPTIDASE"/>
    <property type="match status" value="1"/>
</dbReference>
<name>A0A1M6U3W9_9FIRM</name>
<dbReference type="Gene3D" id="3.40.30.10">
    <property type="entry name" value="Glutaredoxin"/>
    <property type="match status" value="1"/>
</dbReference>